<evidence type="ECO:0000256" key="2">
    <source>
        <dbReference type="ARBA" id="ARBA00023125"/>
    </source>
</evidence>
<evidence type="ECO:0000313" key="5">
    <source>
        <dbReference type="EMBL" id="TFV13084.1"/>
    </source>
</evidence>
<dbReference type="OrthoDB" id="6160at2"/>
<dbReference type="GO" id="GO:0003677">
    <property type="term" value="F:DNA binding"/>
    <property type="evidence" value="ECO:0007669"/>
    <property type="project" value="UniProtKB-KW"/>
</dbReference>
<dbReference type="InterPro" id="IPR000551">
    <property type="entry name" value="MerR-type_HTH_dom"/>
</dbReference>
<evidence type="ECO:0000259" key="4">
    <source>
        <dbReference type="PROSITE" id="PS50937"/>
    </source>
</evidence>
<name>A0A4Y9K4U7_9PAST</name>
<feature type="domain" description="HTH merR-type" evidence="4">
    <location>
        <begin position="13"/>
        <end position="49"/>
    </location>
</feature>
<proteinExistence type="predicted"/>
<sequence length="260" mass="29865">MLFSLGGDIMTKLMTLHQVAELLAIPPSTLRYWDKQGLIQLSRGANHYRQISLHNLVNIIDVMQFREMDISIEQVKQTPLMDETALLALLAENKTKLTQKIKAIKQIIHKIELKQRALNRVMALKNHSLISEYKQLGTIYQADLDYAFDIQGYLSPFQSADIYYPSNLDHEIAGMFCPSRSKIILREADNQPRLCLTGLMYRDNLTGEHNLAELCHTAVAMGYQVEQVISQFLAFANNQESGLRDYFEVWLMVEERQTAQ</sequence>
<dbReference type="SMART" id="SM00422">
    <property type="entry name" value="HTH_MERR"/>
    <property type="match status" value="1"/>
</dbReference>
<dbReference type="GO" id="GO:0003700">
    <property type="term" value="F:DNA-binding transcription factor activity"/>
    <property type="evidence" value="ECO:0007669"/>
    <property type="project" value="InterPro"/>
</dbReference>
<dbReference type="AlphaFoldDB" id="A0A4Y9K4U7"/>
<keyword evidence="3" id="KW-0804">Transcription</keyword>
<dbReference type="PANTHER" id="PTHR30204">
    <property type="entry name" value="REDOX-CYCLING DRUG-SENSING TRANSCRIPTIONAL ACTIVATOR SOXR"/>
    <property type="match status" value="1"/>
</dbReference>
<dbReference type="CDD" id="cd00592">
    <property type="entry name" value="HTH_MerR-like"/>
    <property type="match status" value="1"/>
</dbReference>
<dbReference type="InterPro" id="IPR009061">
    <property type="entry name" value="DNA-bd_dom_put_sf"/>
</dbReference>
<accession>A0A4Y9K4U7</accession>
<organism evidence="5 6">
    <name type="scientific">Muribacter muris</name>
    <dbReference type="NCBI Taxonomy" id="67855"/>
    <lineage>
        <taxon>Bacteria</taxon>
        <taxon>Pseudomonadati</taxon>
        <taxon>Pseudomonadota</taxon>
        <taxon>Gammaproteobacteria</taxon>
        <taxon>Pasteurellales</taxon>
        <taxon>Pasteurellaceae</taxon>
        <taxon>Muribacter</taxon>
    </lineage>
</organism>
<protein>
    <submittedName>
        <fullName evidence="5">MerR family transcriptional regulator</fullName>
    </submittedName>
</protein>
<dbReference type="PROSITE" id="PS50937">
    <property type="entry name" value="HTH_MERR_2"/>
    <property type="match status" value="1"/>
</dbReference>
<dbReference type="Gene3D" id="1.10.1660.10">
    <property type="match status" value="1"/>
</dbReference>
<dbReference type="PANTHER" id="PTHR30204:SF94">
    <property type="entry name" value="HEAVY METAL-DEPENDENT TRANSCRIPTIONAL REGULATOR HI_0293-RELATED"/>
    <property type="match status" value="1"/>
</dbReference>
<evidence type="ECO:0000256" key="1">
    <source>
        <dbReference type="ARBA" id="ARBA00023015"/>
    </source>
</evidence>
<reference evidence="5 6" key="1">
    <citation type="submission" date="2019-03" db="EMBL/GenBank/DDBJ databases">
        <title>Diversity of the mouse oral microbiome.</title>
        <authorList>
            <person name="Joseph S."/>
            <person name="Aduse-Opoku J."/>
            <person name="Curtis M."/>
            <person name="Wade W."/>
            <person name="Hashim A."/>
        </authorList>
    </citation>
    <scope>NUCLEOTIDE SEQUENCE [LARGE SCALE GENOMIC DNA]</scope>
    <source>
        <strain evidence="5 6">WT12</strain>
    </source>
</reference>
<keyword evidence="2" id="KW-0238">DNA-binding</keyword>
<dbReference type="Pfam" id="PF00376">
    <property type="entry name" value="MerR"/>
    <property type="match status" value="1"/>
</dbReference>
<dbReference type="Proteomes" id="UP000297396">
    <property type="component" value="Unassembled WGS sequence"/>
</dbReference>
<comment type="caution">
    <text evidence="5">The sequence shown here is derived from an EMBL/GenBank/DDBJ whole genome shotgun (WGS) entry which is preliminary data.</text>
</comment>
<dbReference type="EMBL" id="SPPA01000002">
    <property type="protein sequence ID" value="TFV13084.1"/>
    <property type="molecule type" value="Genomic_DNA"/>
</dbReference>
<keyword evidence="1" id="KW-0805">Transcription regulation</keyword>
<dbReference type="SUPFAM" id="SSF46955">
    <property type="entry name" value="Putative DNA-binding domain"/>
    <property type="match status" value="1"/>
</dbReference>
<gene>
    <name evidence="5" type="ORF">E4T80_00835</name>
</gene>
<dbReference type="InterPro" id="IPR047057">
    <property type="entry name" value="MerR_fam"/>
</dbReference>
<evidence type="ECO:0000256" key="3">
    <source>
        <dbReference type="ARBA" id="ARBA00023163"/>
    </source>
</evidence>
<evidence type="ECO:0000313" key="6">
    <source>
        <dbReference type="Proteomes" id="UP000297396"/>
    </source>
</evidence>